<protein>
    <submittedName>
        <fullName evidence="2">Uncharacterized protein</fullName>
    </submittedName>
</protein>
<dbReference type="EMBL" id="AP005123">
    <property type="protein sequence ID" value="BAC65033.1"/>
    <property type="molecule type" value="Genomic_DNA"/>
</dbReference>
<gene>
    <name evidence="2" type="primary">B1015H11.138</name>
    <name evidence="3" type="ORF">B1063H10.1</name>
</gene>
<reference evidence="2" key="1">
    <citation type="submission" date="2002-04" db="EMBL/GenBank/DDBJ databases">
        <title>Oryza sativa nipponbare(GA3) genomic DNA, chromosome 8, BAC clone:B1015H11.</title>
        <authorList>
            <person name="Sasaki T."/>
            <person name="Matsumoto T."/>
            <person name="Katayose Y."/>
        </authorList>
    </citation>
    <scope>NUCLEOTIDE SEQUENCE</scope>
</reference>
<reference evidence="4" key="3">
    <citation type="journal article" date="2005" name="Nature">
        <title>The map-based sequence of the rice genome.</title>
        <authorList>
            <consortium name="International rice genome sequencing project (IRGSP)"/>
            <person name="Matsumoto T."/>
            <person name="Wu J."/>
            <person name="Kanamori H."/>
            <person name="Katayose Y."/>
            <person name="Fujisawa M."/>
            <person name="Namiki N."/>
            <person name="Mizuno H."/>
            <person name="Yamamoto K."/>
            <person name="Antonio B.A."/>
            <person name="Baba T."/>
            <person name="Sakata K."/>
            <person name="Nagamura Y."/>
            <person name="Aoki H."/>
            <person name="Arikawa K."/>
            <person name="Arita K."/>
            <person name="Bito T."/>
            <person name="Chiden Y."/>
            <person name="Fujitsuka N."/>
            <person name="Fukunaka R."/>
            <person name="Hamada M."/>
            <person name="Harada C."/>
            <person name="Hayashi A."/>
            <person name="Hijishita S."/>
            <person name="Honda M."/>
            <person name="Hosokawa S."/>
            <person name="Ichikawa Y."/>
            <person name="Idonuma A."/>
            <person name="Iijima M."/>
            <person name="Ikeda M."/>
            <person name="Ikeno M."/>
            <person name="Ito K."/>
            <person name="Ito S."/>
            <person name="Ito T."/>
            <person name="Ito Y."/>
            <person name="Ito Y."/>
            <person name="Iwabuchi A."/>
            <person name="Kamiya K."/>
            <person name="Karasawa W."/>
            <person name="Kurita K."/>
            <person name="Katagiri S."/>
            <person name="Kikuta A."/>
            <person name="Kobayashi H."/>
            <person name="Kobayashi N."/>
            <person name="Machita K."/>
            <person name="Maehara T."/>
            <person name="Masukawa M."/>
            <person name="Mizubayashi T."/>
            <person name="Mukai Y."/>
            <person name="Nagasaki H."/>
            <person name="Nagata Y."/>
            <person name="Naito S."/>
            <person name="Nakashima M."/>
            <person name="Nakama Y."/>
            <person name="Nakamichi Y."/>
            <person name="Nakamura M."/>
            <person name="Meguro A."/>
            <person name="Negishi M."/>
            <person name="Ohta I."/>
            <person name="Ohta T."/>
            <person name="Okamoto M."/>
            <person name="Ono N."/>
            <person name="Saji S."/>
            <person name="Sakaguchi M."/>
            <person name="Sakai K."/>
            <person name="Shibata M."/>
            <person name="Shimokawa T."/>
            <person name="Song J."/>
            <person name="Takazaki Y."/>
            <person name="Terasawa K."/>
            <person name="Tsugane M."/>
            <person name="Tsuji K."/>
            <person name="Ueda S."/>
            <person name="Waki K."/>
            <person name="Yamagata H."/>
            <person name="Yamamoto M."/>
            <person name="Yamamoto S."/>
            <person name="Yamane H."/>
            <person name="Yoshiki S."/>
            <person name="Yoshihara R."/>
            <person name="Yukawa K."/>
            <person name="Zhong H."/>
            <person name="Yano M."/>
            <person name="Yuan Q."/>
            <person name="Ouyang S."/>
            <person name="Liu J."/>
            <person name="Jones K.M."/>
            <person name="Gansberger K."/>
            <person name="Moffat K."/>
            <person name="Hill J."/>
            <person name="Bera J."/>
            <person name="Fadrosh D."/>
            <person name="Jin S."/>
            <person name="Johri S."/>
            <person name="Kim M."/>
            <person name="Overton L."/>
            <person name="Reardon M."/>
            <person name="Tsitrin T."/>
            <person name="Vuong H."/>
            <person name="Weaver B."/>
            <person name="Ciecko A."/>
            <person name="Tallon L."/>
            <person name="Jackson J."/>
            <person name="Pai G."/>
            <person name="Aken S.V."/>
            <person name="Utterback T."/>
            <person name="Reidmuller S."/>
            <person name="Feldblyum T."/>
            <person name="Hsiao J."/>
            <person name="Zismann V."/>
            <person name="Iobst S."/>
            <person name="de Vazeille A.R."/>
            <person name="Buell C.R."/>
            <person name="Ying K."/>
            <person name="Li Y."/>
            <person name="Lu T."/>
            <person name="Huang Y."/>
            <person name="Zhao Q."/>
            <person name="Feng Q."/>
            <person name="Zhang L."/>
            <person name="Zhu J."/>
            <person name="Weng Q."/>
            <person name="Mu J."/>
            <person name="Lu Y."/>
            <person name="Fan D."/>
            <person name="Liu Y."/>
            <person name="Guan J."/>
            <person name="Zhang Y."/>
            <person name="Yu S."/>
            <person name="Liu X."/>
            <person name="Zhang Y."/>
            <person name="Hong G."/>
            <person name="Han B."/>
            <person name="Choisne N."/>
            <person name="Demange N."/>
            <person name="Orjeda G."/>
            <person name="Samain S."/>
            <person name="Cattolico L."/>
            <person name="Pelletier E."/>
            <person name="Couloux A."/>
            <person name="Segurens B."/>
            <person name="Wincker P."/>
            <person name="D'Hont A."/>
            <person name="Scarpelli C."/>
            <person name="Weissenbach J."/>
            <person name="Salanoubat M."/>
            <person name="Quetier F."/>
            <person name="Yu Y."/>
            <person name="Kim H.R."/>
            <person name="Rambo T."/>
            <person name="Currie J."/>
            <person name="Collura K."/>
            <person name="Luo M."/>
            <person name="Yang T."/>
            <person name="Ammiraju J.S.S."/>
            <person name="Engler F."/>
            <person name="Soderlund C."/>
            <person name="Wing R.A."/>
            <person name="Palmer L.E."/>
            <person name="de la Bastide M."/>
            <person name="Spiegel L."/>
            <person name="Nascimento L."/>
            <person name="Zutavern T."/>
            <person name="O'Shaughnessy A."/>
            <person name="Dike S."/>
            <person name="Dedhia N."/>
            <person name="Preston R."/>
            <person name="Balija V."/>
            <person name="McCombie W.R."/>
            <person name="Chow T."/>
            <person name="Chen H."/>
            <person name="Chung M."/>
            <person name="Chen C."/>
            <person name="Shaw J."/>
            <person name="Wu H."/>
            <person name="Hsiao K."/>
            <person name="Chao Y."/>
            <person name="Chu M."/>
            <person name="Cheng C."/>
            <person name="Hour A."/>
            <person name="Lee P."/>
            <person name="Lin S."/>
            <person name="Lin Y."/>
            <person name="Liou J."/>
            <person name="Liu S."/>
            <person name="Hsing Y."/>
            <person name="Raghuvanshi S."/>
            <person name="Mohanty A."/>
            <person name="Bharti A.K."/>
            <person name="Gaur A."/>
            <person name="Gupta V."/>
            <person name="Kumar D."/>
            <person name="Ravi V."/>
            <person name="Vij S."/>
            <person name="Kapur A."/>
            <person name="Khurana P."/>
            <person name="Khurana P."/>
            <person name="Khurana J.P."/>
            <person name="Tyagi A.K."/>
            <person name="Gaikwad K."/>
            <person name="Singh A."/>
            <person name="Dalal V."/>
            <person name="Srivastava S."/>
            <person name="Dixit A."/>
            <person name="Pal A.K."/>
            <person name="Ghazi I.A."/>
            <person name="Yadav M."/>
            <person name="Pandit A."/>
            <person name="Bhargava A."/>
            <person name="Sureshbabu K."/>
            <person name="Batra K."/>
            <person name="Sharma T.R."/>
            <person name="Mohapatra T."/>
            <person name="Singh N.K."/>
            <person name="Messing J."/>
            <person name="Nelson A.B."/>
            <person name="Fuks G."/>
            <person name="Kavchok S."/>
            <person name="Keizer G."/>
            <person name="Linton E."/>
            <person name="Llaca V."/>
            <person name="Song R."/>
            <person name="Tanyolac B."/>
            <person name="Young S."/>
            <person name="Ho-Il K."/>
            <person name="Hahn J.H."/>
            <person name="Sangsakoo G."/>
            <person name="Vanavichit A."/>
            <person name="de Mattos Luiz.A.T."/>
            <person name="Zimmer P.D."/>
            <person name="Malone G."/>
            <person name="Dellagostin O."/>
            <person name="de Oliveira A.C."/>
            <person name="Bevan M."/>
            <person name="Bancroft I."/>
            <person name="Minx P."/>
            <person name="Cordum H."/>
            <person name="Wilson R."/>
            <person name="Cheng Z."/>
            <person name="Jin W."/>
            <person name="Jiang J."/>
            <person name="Leong S.A."/>
            <person name="Iwama H."/>
            <person name="Gojobori T."/>
            <person name="Itoh T."/>
            <person name="Niimura Y."/>
            <person name="Fujii Y."/>
            <person name="Habara T."/>
            <person name="Sakai H."/>
            <person name="Sato Y."/>
            <person name="Wilson G."/>
            <person name="Kumar K."/>
            <person name="McCouch S."/>
            <person name="Juretic N."/>
            <person name="Hoen D."/>
            <person name="Wright S."/>
            <person name="Bruskiewich R."/>
            <person name="Bureau T."/>
            <person name="Miyao A."/>
            <person name="Hirochika H."/>
            <person name="Nishikawa T."/>
            <person name="Kadowaki K."/>
            <person name="Sugiura M."/>
            <person name="Burr B."/>
            <person name="Sasaki T."/>
        </authorList>
    </citation>
    <scope>NUCLEOTIDE SEQUENCE [LARGE SCALE GENOMIC DNA]</scope>
    <source>
        <strain evidence="4">cv. Nipponbare</strain>
    </source>
</reference>
<evidence type="ECO:0000313" key="2">
    <source>
        <dbReference type="EMBL" id="BAC65033.1"/>
    </source>
</evidence>
<accession>Q84S81</accession>
<name>Q84S81_ORYSJ</name>
<dbReference type="EMBL" id="AP005095">
    <property type="protein sequence ID" value="BAC99666.1"/>
    <property type="molecule type" value="Genomic_DNA"/>
</dbReference>
<feature type="compositionally biased region" description="Basic and acidic residues" evidence="1">
    <location>
        <begin position="45"/>
        <end position="61"/>
    </location>
</feature>
<feature type="compositionally biased region" description="Low complexity" evidence="1">
    <location>
        <begin position="62"/>
        <end position="76"/>
    </location>
</feature>
<dbReference type="Proteomes" id="UP000000763">
    <property type="component" value="Chromosome 8"/>
</dbReference>
<proteinExistence type="predicted"/>
<reference evidence="3" key="2">
    <citation type="submission" date="2002-04" db="EMBL/GenBank/DDBJ databases">
        <title>Oryza sativa nipponbare(GA3) genomic DNA, chromosome 8, BAC clone:B1063H10.</title>
        <authorList>
            <person name="Sasaki T."/>
            <person name="Matsumoto T."/>
            <person name="Katayose Y."/>
        </authorList>
    </citation>
    <scope>NUCLEOTIDE SEQUENCE</scope>
</reference>
<evidence type="ECO:0000256" key="1">
    <source>
        <dbReference type="SAM" id="MobiDB-lite"/>
    </source>
</evidence>
<sequence length="176" mass="18740">MAKRNYLGNRVTIPAQTFVELSKLRRSSSSSCRLLARLGPGMATHRGDGARRGDQRPREVAADSGGAPAATAAPGGEARLRLPALALLGLRRQGAAAAGRGSAAGGQERRWRPRAVLQRGTAGDGGARRRGTTAIGGGTESKTRERKRRERWEWCGEFGRARAPFIGEQRSGELAV</sequence>
<feature type="region of interest" description="Disordered" evidence="1">
    <location>
        <begin position="39"/>
        <end position="76"/>
    </location>
</feature>
<evidence type="ECO:0000313" key="4">
    <source>
        <dbReference type="Proteomes" id="UP000000763"/>
    </source>
</evidence>
<organism evidence="2 4">
    <name type="scientific">Oryza sativa subsp. japonica</name>
    <name type="common">Rice</name>
    <dbReference type="NCBI Taxonomy" id="39947"/>
    <lineage>
        <taxon>Eukaryota</taxon>
        <taxon>Viridiplantae</taxon>
        <taxon>Streptophyta</taxon>
        <taxon>Embryophyta</taxon>
        <taxon>Tracheophyta</taxon>
        <taxon>Spermatophyta</taxon>
        <taxon>Magnoliopsida</taxon>
        <taxon>Liliopsida</taxon>
        <taxon>Poales</taxon>
        <taxon>Poaceae</taxon>
        <taxon>BOP clade</taxon>
        <taxon>Oryzoideae</taxon>
        <taxon>Oryzeae</taxon>
        <taxon>Oryzinae</taxon>
        <taxon>Oryza</taxon>
        <taxon>Oryza sativa</taxon>
    </lineage>
</organism>
<reference evidence="4" key="4">
    <citation type="journal article" date="2008" name="Nucleic Acids Res.">
        <title>The rice annotation project database (RAP-DB): 2008 update.</title>
        <authorList>
            <consortium name="The rice annotation project (RAP)"/>
        </authorList>
    </citation>
    <scope>GENOME REANNOTATION</scope>
    <source>
        <strain evidence="4">cv. Nipponbare</strain>
    </source>
</reference>
<feature type="region of interest" description="Disordered" evidence="1">
    <location>
        <begin position="116"/>
        <end position="151"/>
    </location>
</feature>
<evidence type="ECO:0000313" key="3">
    <source>
        <dbReference type="EMBL" id="BAC99666.1"/>
    </source>
</evidence>
<dbReference type="AlphaFoldDB" id="Q84S81"/>